<keyword evidence="3" id="KW-1185">Reference proteome</keyword>
<reference evidence="2 3" key="1">
    <citation type="journal article" date="2016" name="Sci. Rep.">
        <title>Metabolic traits of an uncultured archaeal lineage -MSBL1- from brine pools of the Red Sea.</title>
        <authorList>
            <person name="Mwirichia R."/>
            <person name="Alam I."/>
            <person name="Rashid M."/>
            <person name="Vinu M."/>
            <person name="Ba-Alawi W."/>
            <person name="Anthony Kamau A."/>
            <person name="Kamanda Ngugi D."/>
            <person name="Goker M."/>
            <person name="Klenk H.P."/>
            <person name="Bajic V."/>
            <person name="Stingl U."/>
        </authorList>
    </citation>
    <scope>NUCLEOTIDE SEQUENCE [LARGE SCALE GENOMIC DNA]</scope>
    <source>
        <strain evidence="2">SCGC-AAA261F17</strain>
    </source>
</reference>
<dbReference type="InterPro" id="IPR050644">
    <property type="entry name" value="PG_Glycine_Bridge_Synth"/>
</dbReference>
<sequence>MGKYKVTCLEKDEYERWNEFVDKSPQGTIFHKTYWLETLGNNFEVYKCLKGQETVGGVPVNYTQLKSLKIAHPPKFTPYGGPIFRKEMGKYVSKISTRKKANKALIKKLKENFSVVYNWNTSPNTEDLQPFIWEGFSTELKYTYVLPLNDLDIIWENMDRGRRKDIRKGLENEELYVEIGNDFEELYTLVEKAYSRKEKNPIDRGIARNIDEIVRERNRCKTFIVKNKESLPLAGIYIIWDEKRAYQLLSGFDPENSPREANPLAIWKAIEFTNNEISPTEYDFEGSMIPGIEQYFRSFGGKLIPIFQLNWAVSSILLKLLGNDFLRKIIKEIK</sequence>
<feature type="domain" description="BioF2-like acetyltransferase" evidence="1">
    <location>
        <begin position="163"/>
        <end position="295"/>
    </location>
</feature>
<dbReference type="Proteomes" id="UP000070035">
    <property type="component" value="Unassembled WGS sequence"/>
</dbReference>
<evidence type="ECO:0000259" key="1">
    <source>
        <dbReference type="Pfam" id="PF13480"/>
    </source>
</evidence>
<dbReference type="PANTHER" id="PTHR36174:SF1">
    <property type="entry name" value="LIPID II:GLYCINE GLYCYLTRANSFERASE"/>
    <property type="match status" value="1"/>
</dbReference>
<evidence type="ECO:0000313" key="3">
    <source>
        <dbReference type="Proteomes" id="UP000070035"/>
    </source>
</evidence>
<protein>
    <recommendedName>
        <fullName evidence="1">BioF2-like acetyltransferase domain-containing protein</fullName>
    </recommendedName>
</protein>
<gene>
    <name evidence="2" type="ORF">AKJ44_01465</name>
</gene>
<dbReference type="SUPFAM" id="SSF55729">
    <property type="entry name" value="Acyl-CoA N-acyltransferases (Nat)"/>
    <property type="match status" value="1"/>
</dbReference>
<dbReference type="AlphaFoldDB" id="A0A133V6K8"/>
<organism evidence="2 3">
    <name type="scientific">candidate division MSBL1 archaeon SCGC-AAA261F17</name>
    <dbReference type="NCBI Taxonomy" id="1698274"/>
    <lineage>
        <taxon>Archaea</taxon>
        <taxon>Methanobacteriati</taxon>
        <taxon>Methanobacteriota</taxon>
        <taxon>candidate division MSBL1</taxon>
    </lineage>
</organism>
<comment type="caution">
    <text evidence="2">The sequence shown here is derived from an EMBL/GenBank/DDBJ whole genome shotgun (WGS) entry which is preliminary data.</text>
</comment>
<dbReference type="PANTHER" id="PTHR36174">
    <property type="entry name" value="LIPID II:GLYCINE GLYCYLTRANSFERASE"/>
    <property type="match status" value="1"/>
</dbReference>
<evidence type="ECO:0000313" key="2">
    <source>
        <dbReference type="EMBL" id="KXB02074.1"/>
    </source>
</evidence>
<dbReference type="InterPro" id="IPR038740">
    <property type="entry name" value="BioF2-like_GNAT_dom"/>
</dbReference>
<dbReference type="Pfam" id="PF13480">
    <property type="entry name" value="Acetyltransf_6"/>
    <property type="match status" value="1"/>
</dbReference>
<dbReference type="InterPro" id="IPR016181">
    <property type="entry name" value="Acyl_CoA_acyltransferase"/>
</dbReference>
<name>A0A133V6K8_9EURY</name>
<dbReference type="Gene3D" id="3.40.630.30">
    <property type="match status" value="1"/>
</dbReference>
<accession>A0A133V6K8</accession>
<dbReference type="EMBL" id="LHXY01000014">
    <property type="protein sequence ID" value="KXB02074.1"/>
    <property type="molecule type" value="Genomic_DNA"/>
</dbReference>
<proteinExistence type="predicted"/>